<keyword evidence="3" id="KW-1133">Transmembrane helix</keyword>
<dbReference type="InterPro" id="IPR042089">
    <property type="entry name" value="Peptidase_M13_dom_2"/>
</dbReference>
<evidence type="ECO:0000256" key="3">
    <source>
        <dbReference type="SAM" id="Phobius"/>
    </source>
</evidence>
<feature type="domain" description="Peptidase M13 N-terminal" evidence="4">
    <location>
        <begin position="175"/>
        <end position="511"/>
    </location>
</feature>
<reference evidence="5" key="2">
    <citation type="submission" date="2021-09" db="EMBL/GenBank/DDBJ databases">
        <authorList>
            <person name="Jia N."/>
            <person name="Wang J."/>
            <person name="Shi W."/>
            <person name="Du L."/>
            <person name="Sun Y."/>
            <person name="Zhan W."/>
            <person name="Jiang J."/>
            <person name="Wang Q."/>
            <person name="Zhang B."/>
            <person name="Ji P."/>
            <person name="Sakyi L.B."/>
            <person name="Cui X."/>
            <person name="Yuan T."/>
            <person name="Jiang B."/>
            <person name="Yang W."/>
            <person name="Lam T.T.-Y."/>
            <person name="Chang Q."/>
            <person name="Ding S."/>
            <person name="Wang X."/>
            <person name="Zhu J."/>
            <person name="Ruan X."/>
            <person name="Zhao L."/>
            <person name="Wei J."/>
            <person name="Que T."/>
            <person name="Du C."/>
            <person name="Cheng J."/>
            <person name="Dai P."/>
            <person name="Han X."/>
            <person name="Huang E."/>
            <person name="Gao Y."/>
            <person name="Liu J."/>
            <person name="Shao H."/>
            <person name="Ye R."/>
            <person name="Li L."/>
            <person name="Wei W."/>
            <person name="Wang X."/>
            <person name="Wang C."/>
            <person name="Huo Q."/>
            <person name="Li W."/>
            <person name="Guo W."/>
            <person name="Chen H."/>
            <person name="Chen S."/>
            <person name="Zhou L."/>
            <person name="Zhou L."/>
            <person name="Ni X."/>
            <person name="Tian J."/>
            <person name="Zhou Y."/>
            <person name="Sheng Y."/>
            <person name="Liu T."/>
            <person name="Pan Y."/>
            <person name="Xia L."/>
            <person name="Li J."/>
            <person name="Zhao F."/>
            <person name="Cao W."/>
        </authorList>
    </citation>
    <scope>NUCLEOTIDE SEQUENCE</scope>
    <source>
        <strain evidence="5">Rmic-2018</strain>
        <tissue evidence="5">Larvae</tissue>
    </source>
</reference>
<dbReference type="InterPro" id="IPR008753">
    <property type="entry name" value="Peptidase_M13_N"/>
</dbReference>
<organism evidence="5 6">
    <name type="scientific">Rhipicephalus microplus</name>
    <name type="common">Cattle tick</name>
    <name type="synonym">Boophilus microplus</name>
    <dbReference type="NCBI Taxonomy" id="6941"/>
    <lineage>
        <taxon>Eukaryota</taxon>
        <taxon>Metazoa</taxon>
        <taxon>Ecdysozoa</taxon>
        <taxon>Arthropoda</taxon>
        <taxon>Chelicerata</taxon>
        <taxon>Arachnida</taxon>
        <taxon>Acari</taxon>
        <taxon>Parasitiformes</taxon>
        <taxon>Ixodida</taxon>
        <taxon>Ixodoidea</taxon>
        <taxon>Ixodidae</taxon>
        <taxon>Rhipicephalinae</taxon>
        <taxon>Rhipicephalus</taxon>
        <taxon>Boophilus</taxon>
    </lineage>
</organism>
<gene>
    <name evidence="5" type="ORF">HPB51_022492</name>
</gene>
<evidence type="ECO:0000313" key="5">
    <source>
        <dbReference type="EMBL" id="KAH8031970.1"/>
    </source>
</evidence>
<keyword evidence="6" id="KW-1185">Reference proteome</keyword>
<dbReference type="PANTHER" id="PTHR11733">
    <property type="entry name" value="ZINC METALLOPROTEASE FAMILY M13 NEPRILYSIN-RELATED"/>
    <property type="match status" value="1"/>
</dbReference>
<dbReference type="VEuPathDB" id="VectorBase:LOC119161280"/>
<dbReference type="EMBL" id="JABSTU010000005">
    <property type="protein sequence ID" value="KAH8031970.1"/>
    <property type="molecule type" value="Genomic_DNA"/>
</dbReference>
<keyword evidence="3" id="KW-0812">Transmembrane</keyword>
<dbReference type="Gene3D" id="3.40.390.10">
    <property type="entry name" value="Collagenase (Catalytic Domain)"/>
    <property type="match status" value="2"/>
</dbReference>
<dbReference type="InterPro" id="IPR000718">
    <property type="entry name" value="Peptidase_M13"/>
</dbReference>
<dbReference type="AlphaFoldDB" id="A0A9J6ECC2"/>
<dbReference type="PROSITE" id="PS51885">
    <property type="entry name" value="NEPRILYSIN"/>
    <property type="match status" value="1"/>
</dbReference>
<dbReference type="GO" id="GO:0005886">
    <property type="term" value="C:plasma membrane"/>
    <property type="evidence" value="ECO:0007669"/>
    <property type="project" value="TreeGrafter"/>
</dbReference>
<dbReference type="GO" id="GO:0016485">
    <property type="term" value="P:protein processing"/>
    <property type="evidence" value="ECO:0007669"/>
    <property type="project" value="TreeGrafter"/>
</dbReference>
<dbReference type="Proteomes" id="UP000821866">
    <property type="component" value="Chromosome 3"/>
</dbReference>
<comment type="similarity">
    <text evidence="1">Belongs to the peptidase M13 family.</text>
</comment>
<evidence type="ECO:0000256" key="1">
    <source>
        <dbReference type="ARBA" id="ARBA00007357"/>
    </source>
</evidence>
<comment type="caution">
    <text evidence="5">The sequence shown here is derived from an EMBL/GenBank/DDBJ whole genome shotgun (WGS) entry which is preliminary data.</text>
</comment>
<dbReference type="Gene3D" id="1.10.1380.10">
    <property type="entry name" value="Neutral endopeptidase , domain2"/>
    <property type="match status" value="1"/>
</dbReference>
<dbReference type="PANTHER" id="PTHR11733:SF241">
    <property type="entry name" value="GH26575P-RELATED"/>
    <property type="match status" value="1"/>
</dbReference>
<name>A0A9J6ECC2_RHIMP</name>
<feature type="transmembrane region" description="Helical" evidence="3">
    <location>
        <begin position="121"/>
        <end position="142"/>
    </location>
</feature>
<accession>A0A9J6ECC2</accession>
<evidence type="ECO:0000256" key="2">
    <source>
        <dbReference type="SAM" id="MobiDB-lite"/>
    </source>
</evidence>
<evidence type="ECO:0000313" key="6">
    <source>
        <dbReference type="Proteomes" id="UP000821866"/>
    </source>
</evidence>
<dbReference type="SUPFAM" id="SSF55486">
    <property type="entry name" value="Metalloproteases ('zincins'), catalytic domain"/>
    <property type="match status" value="1"/>
</dbReference>
<feature type="region of interest" description="Disordered" evidence="2">
    <location>
        <begin position="60"/>
        <end position="110"/>
    </location>
</feature>
<sequence length="754" mass="82600">MTRMKQLVFSEIALGTMTKLNDDERLAVLPGTTVVDVVRATKADDQGPSVVDSVIEKDGDAQQSGGVADGGMALSSASSEAGEREPDTRSSAKIPPKPPPKSHRWSSSDVAPAKKLRPSGIIIILLYVGIVIILVVVTIALFTKSSAHQATECTTNECREYETLIASSVDASVSPCNSFARFVCGRWEQSHVLSVREFLYERALERMTSQIRNVEVPDLGQNAVQRAAAAFRSCEDVLHGRVDHLATVKRTLRDVGISWPRVPHQVDVLRTLLFTSLKLAWDVLVRVVPRCFGNTTTLTMDPGRHFYRVVEMATNSLSESEFKIYFNTLRKAFGSGRNDENEVSLAETAALDKITSLVLVPKYNYGTMSPVRLRVPSDVGIDWLATLVHFGYNATIEVELVTSNPSFVVAFLDIWRRIGGNSTHLLISWSTVQVAALYTNKDLIFNYYGGKSEVGSVRYTAFCFSTAYLLSRGAPFANYESETVSEEARAKADVVMRSVSTAYFRRLTKWPHFREEIKIVTDWLATPSGAFHEAKVIATDDGCHDNDHKFPDLTDSLPYNWRSSSRLISNIPDDFYAVVRAISSLELSVPYAKSKAVRLIPLSLWFPLFDVRLASAVNYAGIGGQVSGAFSWLLVNAYSGDSRNSDVIANLSACVEKHSSGAIQVNSALTQALAAGALVDAYEYGPTARDGHVGAYGGTELLLMALCFLACAGTDTVDEGGVCDLAMRQSREFARVFKCAPGTPMNPKERCDLP</sequence>
<keyword evidence="3" id="KW-0472">Membrane</keyword>
<dbReference type="Pfam" id="PF05649">
    <property type="entry name" value="Peptidase_M13_N"/>
    <property type="match status" value="1"/>
</dbReference>
<feature type="compositionally biased region" description="Basic and acidic residues" evidence="2">
    <location>
        <begin position="81"/>
        <end position="90"/>
    </location>
</feature>
<proteinExistence type="inferred from homology"/>
<reference evidence="5" key="1">
    <citation type="journal article" date="2020" name="Cell">
        <title>Large-Scale Comparative Analyses of Tick Genomes Elucidate Their Genetic Diversity and Vector Capacities.</title>
        <authorList>
            <consortium name="Tick Genome and Microbiome Consortium (TIGMIC)"/>
            <person name="Jia N."/>
            <person name="Wang J."/>
            <person name="Shi W."/>
            <person name="Du L."/>
            <person name="Sun Y."/>
            <person name="Zhan W."/>
            <person name="Jiang J.F."/>
            <person name="Wang Q."/>
            <person name="Zhang B."/>
            <person name="Ji P."/>
            <person name="Bell-Sakyi L."/>
            <person name="Cui X.M."/>
            <person name="Yuan T.T."/>
            <person name="Jiang B.G."/>
            <person name="Yang W.F."/>
            <person name="Lam T.T."/>
            <person name="Chang Q.C."/>
            <person name="Ding S.J."/>
            <person name="Wang X.J."/>
            <person name="Zhu J.G."/>
            <person name="Ruan X.D."/>
            <person name="Zhao L."/>
            <person name="Wei J.T."/>
            <person name="Ye R.Z."/>
            <person name="Que T.C."/>
            <person name="Du C.H."/>
            <person name="Zhou Y.H."/>
            <person name="Cheng J.X."/>
            <person name="Dai P.F."/>
            <person name="Guo W.B."/>
            <person name="Han X.H."/>
            <person name="Huang E.J."/>
            <person name="Li L.F."/>
            <person name="Wei W."/>
            <person name="Gao Y.C."/>
            <person name="Liu J.Z."/>
            <person name="Shao H.Z."/>
            <person name="Wang X."/>
            <person name="Wang C.C."/>
            <person name="Yang T.C."/>
            <person name="Huo Q.B."/>
            <person name="Li W."/>
            <person name="Chen H.Y."/>
            <person name="Chen S.E."/>
            <person name="Zhou L.G."/>
            <person name="Ni X.B."/>
            <person name="Tian J.H."/>
            <person name="Sheng Y."/>
            <person name="Liu T."/>
            <person name="Pan Y.S."/>
            <person name="Xia L.Y."/>
            <person name="Li J."/>
            <person name="Zhao F."/>
            <person name="Cao W.C."/>
        </authorList>
    </citation>
    <scope>NUCLEOTIDE SEQUENCE</scope>
    <source>
        <strain evidence="5">Rmic-2018</strain>
    </source>
</reference>
<dbReference type="GO" id="GO:0004222">
    <property type="term" value="F:metalloendopeptidase activity"/>
    <property type="evidence" value="ECO:0007669"/>
    <property type="project" value="InterPro"/>
</dbReference>
<protein>
    <recommendedName>
        <fullName evidence="4">Peptidase M13 N-terminal domain-containing protein</fullName>
    </recommendedName>
</protein>
<dbReference type="InterPro" id="IPR024079">
    <property type="entry name" value="MetalloPept_cat_dom_sf"/>
</dbReference>
<evidence type="ECO:0000259" key="4">
    <source>
        <dbReference type="Pfam" id="PF05649"/>
    </source>
</evidence>